<evidence type="ECO:0000313" key="2">
    <source>
        <dbReference type="Proteomes" id="UP001500518"/>
    </source>
</evidence>
<dbReference type="Proteomes" id="UP001500518">
    <property type="component" value="Unassembled WGS sequence"/>
</dbReference>
<reference evidence="2" key="1">
    <citation type="journal article" date="2019" name="Int. J. Syst. Evol. Microbiol.">
        <title>The Global Catalogue of Microorganisms (GCM) 10K type strain sequencing project: providing services to taxonomists for standard genome sequencing and annotation.</title>
        <authorList>
            <consortium name="The Broad Institute Genomics Platform"/>
            <consortium name="The Broad Institute Genome Sequencing Center for Infectious Disease"/>
            <person name="Wu L."/>
            <person name="Ma J."/>
        </authorList>
    </citation>
    <scope>NUCLEOTIDE SEQUENCE [LARGE SCALE GENOMIC DNA]</scope>
    <source>
        <strain evidence="2">JCM 18014</strain>
    </source>
</reference>
<accession>A0ABP9KFS2</accession>
<protein>
    <submittedName>
        <fullName evidence="1">Uncharacterized protein</fullName>
    </submittedName>
</protein>
<evidence type="ECO:0000313" key="1">
    <source>
        <dbReference type="EMBL" id="GAA5055896.1"/>
    </source>
</evidence>
<sequence length="68" mass="7525">MSSSNGSGGEAIVPLAPDLWFGRLRTLAKRLKDDEARLEEALRHAYHLTQMAPGPFNEIVECKTAEEV</sequence>
<gene>
    <name evidence="1" type="ORF">GCM10023208_20190</name>
</gene>
<name>A0ABP9KFS2_9SPHN</name>
<organism evidence="1 2">
    <name type="scientific">Erythrobacter westpacificensis</name>
    <dbReference type="NCBI Taxonomy" id="1055231"/>
    <lineage>
        <taxon>Bacteria</taxon>
        <taxon>Pseudomonadati</taxon>
        <taxon>Pseudomonadota</taxon>
        <taxon>Alphaproteobacteria</taxon>
        <taxon>Sphingomonadales</taxon>
        <taxon>Erythrobacteraceae</taxon>
        <taxon>Erythrobacter/Porphyrobacter group</taxon>
        <taxon>Erythrobacter</taxon>
    </lineage>
</organism>
<keyword evidence="2" id="KW-1185">Reference proteome</keyword>
<proteinExistence type="predicted"/>
<comment type="caution">
    <text evidence="1">The sequence shown here is derived from an EMBL/GenBank/DDBJ whole genome shotgun (WGS) entry which is preliminary data.</text>
</comment>
<dbReference type="EMBL" id="BAABHV010000010">
    <property type="protein sequence ID" value="GAA5055896.1"/>
    <property type="molecule type" value="Genomic_DNA"/>
</dbReference>